<name>A0ACA9QD03_9GLOM</name>
<sequence>MFLQLPDIDPLLSKEILSKFKHTFLIRDPEKSVKSFYRSINKSNNNKLNFDRISIEESRKLYDIIKNTLDEEILLIDADDLIKDPEKILTKYCEFVNVNFRKEMLVWKPQKIDIWKNNYSWHKNAMESTKFELKFDNDKIIEYPQSVYDMIM</sequence>
<keyword evidence="2" id="KW-1185">Reference proteome</keyword>
<organism evidence="1 2">
    <name type="scientific">Cetraspora pellucida</name>
    <dbReference type="NCBI Taxonomy" id="1433469"/>
    <lineage>
        <taxon>Eukaryota</taxon>
        <taxon>Fungi</taxon>
        <taxon>Fungi incertae sedis</taxon>
        <taxon>Mucoromycota</taxon>
        <taxon>Glomeromycotina</taxon>
        <taxon>Glomeromycetes</taxon>
        <taxon>Diversisporales</taxon>
        <taxon>Gigasporaceae</taxon>
        <taxon>Cetraspora</taxon>
    </lineage>
</organism>
<comment type="caution">
    <text evidence="1">The sequence shown here is derived from an EMBL/GenBank/DDBJ whole genome shotgun (WGS) entry which is preliminary data.</text>
</comment>
<proteinExistence type="predicted"/>
<evidence type="ECO:0000313" key="2">
    <source>
        <dbReference type="Proteomes" id="UP000789366"/>
    </source>
</evidence>
<dbReference type="Proteomes" id="UP000789366">
    <property type="component" value="Unassembled WGS sequence"/>
</dbReference>
<evidence type="ECO:0000313" key="1">
    <source>
        <dbReference type="EMBL" id="CAG8747469.1"/>
    </source>
</evidence>
<accession>A0ACA9QD03</accession>
<gene>
    <name evidence="1" type="ORF">SPELUC_LOCUS14238</name>
</gene>
<dbReference type="EMBL" id="CAJVPW010041038">
    <property type="protein sequence ID" value="CAG8747469.1"/>
    <property type="molecule type" value="Genomic_DNA"/>
</dbReference>
<feature type="non-terminal residue" evidence="1">
    <location>
        <position position="152"/>
    </location>
</feature>
<protein>
    <submittedName>
        <fullName evidence="1">4987_t:CDS:1</fullName>
    </submittedName>
</protein>
<reference evidence="1" key="1">
    <citation type="submission" date="2021-06" db="EMBL/GenBank/DDBJ databases">
        <authorList>
            <person name="Kallberg Y."/>
            <person name="Tangrot J."/>
            <person name="Rosling A."/>
        </authorList>
    </citation>
    <scope>NUCLEOTIDE SEQUENCE</scope>
    <source>
        <strain evidence="1">28 12/20/2015</strain>
    </source>
</reference>